<evidence type="ECO:0000313" key="1">
    <source>
        <dbReference type="EMBL" id="KAF5226785.1"/>
    </source>
</evidence>
<evidence type="ECO:0000313" key="2">
    <source>
        <dbReference type="Proteomes" id="UP000583944"/>
    </source>
</evidence>
<protein>
    <submittedName>
        <fullName evidence="1">Uncharacterized protein</fullName>
    </submittedName>
</protein>
<proteinExistence type="predicted"/>
<dbReference type="Proteomes" id="UP000583944">
    <property type="component" value="Unassembled WGS sequence"/>
</dbReference>
<dbReference type="VEuPathDB" id="TriTrypDB:ECC02_000286"/>
<dbReference type="AlphaFoldDB" id="A0A7J6YJ96"/>
<reference evidence="1 2" key="1">
    <citation type="journal article" date="2019" name="Genome Biol. Evol.">
        <title>Nanopore Sequencing Significantly Improves Genome Assembly of the Protozoan Parasite Trypanosoma cruzi.</title>
        <authorList>
            <person name="Diaz-Viraque F."/>
            <person name="Pita S."/>
            <person name="Greif G."/>
            <person name="de Souza R.C.M."/>
            <person name="Iraola G."/>
            <person name="Robello C."/>
        </authorList>
    </citation>
    <scope>NUCLEOTIDE SEQUENCE [LARGE SCALE GENOMIC DNA]</scope>
    <source>
        <strain evidence="1 2">Berenice</strain>
    </source>
</reference>
<sequence length="202" mass="22743">MHGWKTVDAILQWAAGALHGDVNSVCLIGFLLEELGDEMPRVVCLCRRTVTAPTASAHTPQWSGYRRRETASVLNAVPGYTCSADRAEPKCIPKTETDLYQSLSFFDAFNDSAEQLWSRKVRAKVNRTDGDRSRDCFPDDDNRLSSHGASVLHQTAAMVVFRDNFISAGWQEDRPDEFFDNVCREEIRETPLEEKSCATPRL</sequence>
<organism evidence="1 2">
    <name type="scientific">Trypanosoma cruzi</name>
    <dbReference type="NCBI Taxonomy" id="5693"/>
    <lineage>
        <taxon>Eukaryota</taxon>
        <taxon>Discoba</taxon>
        <taxon>Euglenozoa</taxon>
        <taxon>Kinetoplastea</taxon>
        <taxon>Metakinetoplastina</taxon>
        <taxon>Trypanosomatida</taxon>
        <taxon>Trypanosomatidae</taxon>
        <taxon>Trypanosoma</taxon>
        <taxon>Schizotrypanum</taxon>
    </lineage>
</organism>
<name>A0A7J6YJ96_TRYCR</name>
<comment type="caution">
    <text evidence="1">The sequence shown here is derived from an EMBL/GenBank/DDBJ whole genome shotgun (WGS) entry which is preliminary data.</text>
</comment>
<dbReference type="EMBL" id="JABDHM010000001">
    <property type="protein sequence ID" value="KAF5226785.1"/>
    <property type="molecule type" value="Genomic_DNA"/>
</dbReference>
<accession>A0A7J6YJ96</accession>
<gene>
    <name evidence="1" type="ORF">ECC02_000286</name>
</gene>